<organism evidence="1 2">
    <name type="scientific">Polarella glacialis</name>
    <name type="common">Dinoflagellate</name>
    <dbReference type="NCBI Taxonomy" id="89957"/>
    <lineage>
        <taxon>Eukaryota</taxon>
        <taxon>Sar</taxon>
        <taxon>Alveolata</taxon>
        <taxon>Dinophyceae</taxon>
        <taxon>Suessiales</taxon>
        <taxon>Suessiaceae</taxon>
        <taxon>Polarella</taxon>
    </lineage>
</organism>
<dbReference type="AlphaFoldDB" id="A0A813L5U4"/>
<accession>A0A813L5U4</accession>
<gene>
    <name evidence="1" type="ORF">PGLA2088_LOCUS41226</name>
</gene>
<evidence type="ECO:0000313" key="1">
    <source>
        <dbReference type="EMBL" id="CAE8720287.1"/>
    </source>
</evidence>
<evidence type="ECO:0000313" key="2">
    <source>
        <dbReference type="Proteomes" id="UP000626109"/>
    </source>
</evidence>
<protein>
    <submittedName>
        <fullName evidence="1">Uncharacterized protein</fullName>
    </submittedName>
</protein>
<dbReference type="Proteomes" id="UP000626109">
    <property type="component" value="Unassembled WGS sequence"/>
</dbReference>
<comment type="caution">
    <text evidence="1">The sequence shown here is derived from an EMBL/GenBank/DDBJ whole genome shotgun (WGS) entry which is preliminary data.</text>
</comment>
<proteinExistence type="predicted"/>
<reference evidence="1" key="1">
    <citation type="submission" date="2021-02" db="EMBL/GenBank/DDBJ databases">
        <authorList>
            <person name="Dougan E. K."/>
            <person name="Rhodes N."/>
            <person name="Thang M."/>
            <person name="Chan C."/>
        </authorList>
    </citation>
    <scope>NUCLEOTIDE SEQUENCE</scope>
</reference>
<name>A0A813L5U4_POLGL</name>
<sequence>MFGPMAMAIIDLGTNFMSNALKHKCEGQGILVKIIIRDSQFKNGKTERPGGLFKGVHYRSKELAQLQSDEEVEILIHECSWALQTLLNCSDYCVSQRMVGKSPIMRFILSDGKIYTQSRDEDQAFHRASELRFPKQAYIKVAPVNELAETSTLSRALTAMDFQLGDLEEVW</sequence>
<dbReference type="EMBL" id="CAJNNW010033767">
    <property type="protein sequence ID" value="CAE8720287.1"/>
    <property type="molecule type" value="Genomic_DNA"/>
</dbReference>